<dbReference type="AlphaFoldDB" id="A0A1L4D011"/>
<evidence type="ECO:0000313" key="2">
    <source>
        <dbReference type="Proteomes" id="UP000184731"/>
    </source>
</evidence>
<dbReference type="InterPro" id="IPR046865">
    <property type="entry name" value="FapA_b_solenoid"/>
</dbReference>
<dbReference type="PANTHER" id="PTHR38032:SF1">
    <property type="entry name" value="RNA-BINDING PROTEIN KHPB N-TERMINAL DOMAIN-CONTAINING PROTEIN"/>
    <property type="match status" value="1"/>
</dbReference>
<dbReference type="EMBL" id="CP017834">
    <property type="protein sequence ID" value="APJ03541.1"/>
    <property type="molecule type" value="Genomic_DNA"/>
</dbReference>
<dbReference type="RefSeq" id="WP_148697280.1">
    <property type="nucleotide sequence ID" value="NZ_CP017834.1"/>
</dbReference>
<dbReference type="STRING" id="1915309.AXG55_06325"/>
<evidence type="ECO:0008006" key="3">
    <source>
        <dbReference type="Google" id="ProtNLM"/>
    </source>
</evidence>
<dbReference type="PANTHER" id="PTHR38032">
    <property type="entry name" value="POLYMERASE-RELATED"/>
    <property type="match status" value="1"/>
</dbReference>
<accession>A0A1L4D011</accession>
<dbReference type="KEGG" id="saqi:AXG55_06325"/>
<protein>
    <recommendedName>
        <fullName evidence="3">DUF342 domain-containing protein</fullName>
    </recommendedName>
</protein>
<dbReference type="OrthoDB" id="5290352at2"/>
<reference evidence="1 2" key="1">
    <citation type="submission" date="2016-10" db="EMBL/GenBank/DDBJ databases">
        <title>Silvanigrella aquatica sp. nov., isolated from a freshwater lake located in the Black Forest, Germany, description of Silvanigrellaceae fam. nov., Silvanigrellales ord. nov., reclassification of the order Bdellovibrionales in the class Oligoflexia, reclassification of the families Bacteriovoracaceae and Halobacteriovoraceae in the new order Bacteriovoracales ord. nov., and reclassification of the family Pseudobacteriovoracaceae in the order Oligoflexiales.</title>
        <authorList>
            <person name="Hahn M.W."/>
            <person name="Schmidt J."/>
            <person name="Koll U."/>
            <person name="Rohde M."/>
            <person name="Verbag S."/>
            <person name="Pitt A."/>
            <person name="Nakai R."/>
            <person name="Naganuma T."/>
            <person name="Lang E."/>
        </authorList>
    </citation>
    <scope>NUCLEOTIDE SEQUENCE [LARGE SCALE GENOMIC DNA]</scope>
    <source>
        <strain evidence="1 2">MWH-Nonnen-W8red</strain>
    </source>
</reference>
<dbReference type="Proteomes" id="UP000184731">
    <property type="component" value="Chromosome"/>
</dbReference>
<dbReference type="Pfam" id="PF03961">
    <property type="entry name" value="FapA"/>
    <property type="match status" value="1"/>
</dbReference>
<evidence type="ECO:0000313" key="1">
    <source>
        <dbReference type="EMBL" id="APJ03541.1"/>
    </source>
</evidence>
<keyword evidence="2" id="KW-1185">Reference proteome</keyword>
<organism evidence="1 2">
    <name type="scientific">Silvanigrella aquatica</name>
    <dbReference type="NCBI Taxonomy" id="1915309"/>
    <lineage>
        <taxon>Bacteria</taxon>
        <taxon>Pseudomonadati</taxon>
        <taxon>Bdellovibrionota</taxon>
        <taxon>Oligoflexia</taxon>
        <taxon>Silvanigrellales</taxon>
        <taxon>Silvanigrellaceae</taxon>
        <taxon>Silvanigrella</taxon>
    </lineage>
</organism>
<gene>
    <name evidence="1" type="ORF">AXG55_06325</name>
</gene>
<dbReference type="InterPro" id="IPR005646">
    <property type="entry name" value="FapA"/>
</dbReference>
<name>A0A1L4D011_9BACT</name>
<sequence>MNSTQTAPPNTAPSPSAKKLFQLNAKPDAMQASIPARTQISPDIVKLSYEQICEYLTKLGYAVKPTQEAYEELKKCAGSNTKQFDSEFILLKGIPYSPAKPATIKWLNPPTMPKDLIRPNVPFGIIRQASEAVQAKTIFGQEIPHVQEKQEKEEKKIVTITTHPNFIIDQNGEMKCEKGGQALILPNGKIDFADVYTVKDVRPDQIQKVTFPCSVVVKCELQGNFTWIVEGDLTVEQFWTAQGITVQGNVTAKSGIQTNNSSDDSKAVRIQGNLDAIFIQSSCFIVEGNIKVEKGILASRITTSGNLECLGDPGKISGSEIIMNKGTINAKIIGSEKDKPTYIKYFAEDNANNSTVATLAEGTRIQIRKTNIIIKFDQPWPPPK</sequence>
<proteinExistence type="predicted"/>